<feature type="transmembrane region" description="Helical" evidence="1">
    <location>
        <begin position="173"/>
        <end position="192"/>
    </location>
</feature>
<evidence type="ECO:0000313" key="2">
    <source>
        <dbReference type="EMBL" id="QHS85875.1"/>
    </source>
</evidence>
<organism evidence="2">
    <name type="scientific">viral metagenome</name>
    <dbReference type="NCBI Taxonomy" id="1070528"/>
    <lineage>
        <taxon>unclassified sequences</taxon>
        <taxon>metagenomes</taxon>
        <taxon>organismal metagenomes</taxon>
    </lineage>
</organism>
<feature type="transmembrane region" description="Helical" evidence="1">
    <location>
        <begin position="198"/>
        <end position="218"/>
    </location>
</feature>
<keyword evidence="1" id="KW-0472">Membrane</keyword>
<accession>A0A6C0B0W7</accession>
<dbReference type="EMBL" id="MN739048">
    <property type="protein sequence ID" value="QHS85875.1"/>
    <property type="molecule type" value="Genomic_DNA"/>
</dbReference>
<keyword evidence="1" id="KW-1133">Transmembrane helix</keyword>
<proteinExistence type="predicted"/>
<dbReference type="AlphaFoldDB" id="A0A6C0B0W7"/>
<keyword evidence="1" id="KW-0812">Transmembrane</keyword>
<evidence type="ECO:0000256" key="1">
    <source>
        <dbReference type="SAM" id="Phobius"/>
    </source>
</evidence>
<protein>
    <submittedName>
        <fullName evidence="2">Uncharacterized protein</fullName>
    </submittedName>
</protein>
<name>A0A6C0B0W7_9ZZZZ</name>
<sequence>MVWSLEDNPLDHKELEIYKYVKKQSGNSGLAHIVSRFVSLREYLDSNRFASPAELQKNVLSHGVPVFSKNESEHLFKLAAKTGGGADVELVDNVIGQWVKYMYEWQPSFIQEGVDMISPYVFIAKTLESGTFGPLFSIALDSITATLPIIATSAENLTPEIIGFLPIPEAGPVGAIIGWMIASVFVSLSMMIHLSRAHFGQAFVISFLLIPFLGTTLYNGALSVEKFGTKVSAKREKLINTVSDLFGEVPATVLEGLMPDPLKTPEDMSEQRVNLLETGKKSLTNLASSVGLADKIEGPRTGGKQLSRRNRYKCKWRTQKKLR</sequence>
<reference evidence="2" key="1">
    <citation type="journal article" date="2020" name="Nature">
        <title>Giant virus diversity and host interactions through global metagenomics.</title>
        <authorList>
            <person name="Schulz F."/>
            <person name="Roux S."/>
            <person name="Paez-Espino D."/>
            <person name="Jungbluth S."/>
            <person name="Walsh D.A."/>
            <person name="Denef V.J."/>
            <person name="McMahon K.D."/>
            <person name="Konstantinidis K.T."/>
            <person name="Eloe-Fadrosh E.A."/>
            <person name="Kyrpides N.C."/>
            <person name="Woyke T."/>
        </authorList>
    </citation>
    <scope>NUCLEOTIDE SEQUENCE</scope>
    <source>
        <strain evidence="2">GVMAG-M-3300009185-36</strain>
    </source>
</reference>